<organism evidence="1 2">
    <name type="scientific">Phytophthora lilii</name>
    <dbReference type="NCBI Taxonomy" id="2077276"/>
    <lineage>
        <taxon>Eukaryota</taxon>
        <taxon>Sar</taxon>
        <taxon>Stramenopiles</taxon>
        <taxon>Oomycota</taxon>
        <taxon>Peronosporomycetes</taxon>
        <taxon>Peronosporales</taxon>
        <taxon>Peronosporaceae</taxon>
        <taxon>Phytophthora</taxon>
    </lineage>
</organism>
<keyword evidence="2" id="KW-1185">Reference proteome</keyword>
<proteinExistence type="predicted"/>
<sequence length="130" mass="14357">MRAAVRETMPRISSISSSAKRLCRLGMSATASSTSSGFRLDRHAISNSSRRYSTVSPSSSRWNASDIKALHTGSISYRLQPTLTPAVTYSRSSVTEAWLATGSLVPLKRCTYEYVFWNTLQQQSPQTDSD</sequence>
<protein>
    <submittedName>
        <fullName evidence="1">Unnamed protein product</fullName>
    </submittedName>
</protein>
<dbReference type="EMBL" id="BSXW01000115">
    <property type="protein sequence ID" value="GMF12338.1"/>
    <property type="molecule type" value="Genomic_DNA"/>
</dbReference>
<evidence type="ECO:0000313" key="1">
    <source>
        <dbReference type="EMBL" id="GMF12338.1"/>
    </source>
</evidence>
<evidence type="ECO:0000313" key="2">
    <source>
        <dbReference type="Proteomes" id="UP001165083"/>
    </source>
</evidence>
<accession>A0A9W6TE09</accession>
<reference evidence="1" key="1">
    <citation type="submission" date="2023-04" db="EMBL/GenBank/DDBJ databases">
        <title>Phytophthora lilii NBRC 32176.</title>
        <authorList>
            <person name="Ichikawa N."/>
            <person name="Sato H."/>
            <person name="Tonouchi N."/>
        </authorList>
    </citation>
    <scope>NUCLEOTIDE SEQUENCE</scope>
    <source>
        <strain evidence="1">NBRC 32176</strain>
    </source>
</reference>
<name>A0A9W6TE09_9STRA</name>
<comment type="caution">
    <text evidence="1">The sequence shown here is derived from an EMBL/GenBank/DDBJ whole genome shotgun (WGS) entry which is preliminary data.</text>
</comment>
<dbReference type="Proteomes" id="UP001165083">
    <property type="component" value="Unassembled WGS sequence"/>
</dbReference>
<gene>
    <name evidence="1" type="ORF">Plil01_000296200</name>
</gene>
<dbReference type="AlphaFoldDB" id="A0A9W6TE09"/>